<gene>
    <name evidence="2" type="ORF">HD841_003639</name>
</gene>
<evidence type="ECO:0000313" key="2">
    <source>
        <dbReference type="EMBL" id="NYD91820.1"/>
    </source>
</evidence>
<proteinExistence type="predicted"/>
<evidence type="ECO:0000256" key="1">
    <source>
        <dbReference type="SAM" id="MobiDB-lite"/>
    </source>
</evidence>
<comment type="caution">
    <text evidence="2">The sequence shown here is derived from an EMBL/GenBank/DDBJ whole genome shotgun (WGS) entry which is preliminary data.</text>
</comment>
<accession>A0A7Y9K4W9</accession>
<dbReference type="EMBL" id="JACCBY010000007">
    <property type="protein sequence ID" value="NYD91820.1"/>
    <property type="molecule type" value="Genomic_DNA"/>
</dbReference>
<reference evidence="2 3" key="1">
    <citation type="submission" date="2020-08" db="EMBL/GenBank/DDBJ databases">
        <title>The Agave Microbiome: Exploring the role of microbial communities in plant adaptations to desert environments.</title>
        <authorList>
            <person name="Partida-Martinez L.P."/>
        </authorList>
    </citation>
    <scope>NUCLEOTIDE SEQUENCE [LARGE SCALE GENOMIC DNA]</scope>
    <source>
        <strain evidence="2 3">AS2.3</strain>
    </source>
</reference>
<evidence type="ECO:0000313" key="3">
    <source>
        <dbReference type="Proteomes" id="UP000517753"/>
    </source>
</evidence>
<sequence length="60" mass="6592">MTYLIIAAAVAIAAVATYAYGHHRQRVERRSVARRRLTRAMAGARAGVTAPRQDLSSPQR</sequence>
<dbReference type="Proteomes" id="UP000517753">
    <property type="component" value="Unassembled WGS sequence"/>
</dbReference>
<dbReference type="RefSeq" id="WP_179510224.1">
    <property type="nucleotide sequence ID" value="NZ_JACCBY010000007.1"/>
</dbReference>
<dbReference type="AlphaFoldDB" id="A0A7Y9K4W9"/>
<name>A0A7Y9K4W9_9SPHN</name>
<keyword evidence="3" id="KW-1185">Reference proteome</keyword>
<protein>
    <submittedName>
        <fullName evidence="2">Uncharacterized protein</fullName>
    </submittedName>
</protein>
<organism evidence="2 3">
    <name type="scientific">Sphingomonas melonis</name>
    <dbReference type="NCBI Taxonomy" id="152682"/>
    <lineage>
        <taxon>Bacteria</taxon>
        <taxon>Pseudomonadati</taxon>
        <taxon>Pseudomonadota</taxon>
        <taxon>Alphaproteobacteria</taxon>
        <taxon>Sphingomonadales</taxon>
        <taxon>Sphingomonadaceae</taxon>
        <taxon>Sphingomonas</taxon>
    </lineage>
</organism>
<feature type="region of interest" description="Disordered" evidence="1">
    <location>
        <begin position="39"/>
        <end position="60"/>
    </location>
</feature>